<dbReference type="AlphaFoldDB" id="A0A0D2KTX0"/>
<dbReference type="RefSeq" id="XP_016634331.1">
    <property type="nucleotide sequence ID" value="XM_016774404.1"/>
</dbReference>
<dbReference type="VEuPathDB" id="FungiDB:Z520_03894"/>
<evidence type="ECO:0000313" key="1">
    <source>
        <dbReference type="EMBL" id="KIY00209.1"/>
    </source>
</evidence>
<dbReference type="GeneID" id="27709640"/>
<evidence type="ECO:0000313" key="2">
    <source>
        <dbReference type="Proteomes" id="UP000053411"/>
    </source>
</evidence>
<dbReference type="EMBL" id="KN848067">
    <property type="protein sequence ID" value="KIY00209.1"/>
    <property type="molecule type" value="Genomic_DNA"/>
</dbReference>
<keyword evidence="2" id="KW-1185">Reference proteome</keyword>
<sequence length="98" mass="10845">MSHSSYGTWRRLLEEHKASFENIGHPIPSEIVNESAFRFHFETLCREYGDKYPARALSKIHSNGVDSYACAIDTALGLNPPNTLAGLTYGGLFAVTQV</sequence>
<dbReference type="Proteomes" id="UP000053411">
    <property type="component" value="Unassembled WGS sequence"/>
</dbReference>
<reference evidence="1 2" key="1">
    <citation type="submission" date="2015-01" db="EMBL/GenBank/DDBJ databases">
        <title>The Genome Sequence of Fonsecaea multimorphosa CBS 102226.</title>
        <authorList>
            <consortium name="The Broad Institute Genomics Platform"/>
            <person name="Cuomo C."/>
            <person name="de Hoog S."/>
            <person name="Gorbushina A."/>
            <person name="Stielow B."/>
            <person name="Teixiera M."/>
            <person name="Abouelleil A."/>
            <person name="Chapman S.B."/>
            <person name="Priest M."/>
            <person name="Young S.K."/>
            <person name="Wortman J."/>
            <person name="Nusbaum C."/>
            <person name="Birren B."/>
        </authorList>
    </citation>
    <scope>NUCLEOTIDE SEQUENCE [LARGE SCALE GENOMIC DNA]</scope>
    <source>
        <strain evidence="1 2">CBS 102226</strain>
    </source>
</reference>
<proteinExistence type="predicted"/>
<accession>A0A0D2KTX0</accession>
<organism evidence="1 2">
    <name type="scientific">Fonsecaea multimorphosa CBS 102226</name>
    <dbReference type="NCBI Taxonomy" id="1442371"/>
    <lineage>
        <taxon>Eukaryota</taxon>
        <taxon>Fungi</taxon>
        <taxon>Dikarya</taxon>
        <taxon>Ascomycota</taxon>
        <taxon>Pezizomycotina</taxon>
        <taxon>Eurotiomycetes</taxon>
        <taxon>Chaetothyriomycetidae</taxon>
        <taxon>Chaetothyriales</taxon>
        <taxon>Herpotrichiellaceae</taxon>
        <taxon>Fonsecaea</taxon>
    </lineage>
</organism>
<name>A0A0D2KTX0_9EURO</name>
<protein>
    <submittedName>
        <fullName evidence="1">Uncharacterized protein</fullName>
    </submittedName>
</protein>
<gene>
    <name evidence="1" type="ORF">Z520_03894</name>
</gene>